<keyword evidence="12" id="KW-0539">Nucleus</keyword>
<dbReference type="PROSITE" id="PS50157">
    <property type="entry name" value="ZINC_FINGER_C2H2_2"/>
    <property type="match status" value="10"/>
</dbReference>
<dbReference type="PROSITE" id="PS00028">
    <property type="entry name" value="ZINC_FINGER_C2H2_1"/>
    <property type="match status" value="8"/>
</dbReference>
<comment type="subcellular location">
    <subcellularLocation>
        <location evidence="1">Nucleus</location>
    </subcellularLocation>
</comment>
<evidence type="ECO:0000256" key="14">
    <source>
        <dbReference type="SAM" id="MobiDB-lite"/>
    </source>
</evidence>
<feature type="domain" description="C2H2-type" evidence="15">
    <location>
        <begin position="213"/>
        <end position="240"/>
    </location>
</feature>
<evidence type="ECO:0000256" key="5">
    <source>
        <dbReference type="ARBA" id="ARBA00022737"/>
    </source>
</evidence>
<keyword evidence="11" id="KW-0804">Transcription</keyword>
<keyword evidence="5" id="KW-0677">Repeat</keyword>
<evidence type="ECO:0000259" key="16">
    <source>
        <dbReference type="PROSITE" id="PS50805"/>
    </source>
</evidence>
<evidence type="ECO:0000256" key="9">
    <source>
        <dbReference type="ARBA" id="ARBA00023015"/>
    </source>
</evidence>
<dbReference type="RefSeq" id="XP_070488500.1">
    <property type="nucleotide sequence ID" value="XM_070632399.1"/>
</dbReference>
<keyword evidence="4" id="KW-0479">Metal-binding</keyword>
<dbReference type="CDD" id="cd07765">
    <property type="entry name" value="KRAB_A-box"/>
    <property type="match status" value="1"/>
</dbReference>
<evidence type="ECO:0000256" key="11">
    <source>
        <dbReference type="ARBA" id="ARBA00023163"/>
    </source>
</evidence>
<reference evidence="18" key="1">
    <citation type="submission" date="2025-08" db="UniProtKB">
        <authorList>
            <consortium name="RefSeq"/>
        </authorList>
    </citation>
    <scope>IDENTIFICATION</scope>
    <source>
        <tissue evidence="18">Blood</tissue>
    </source>
</reference>
<keyword evidence="17" id="KW-1185">Reference proteome</keyword>
<dbReference type="SUPFAM" id="SSF57667">
    <property type="entry name" value="beta-beta-alpha zinc fingers"/>
    <property type="match status" value="6"/>
</dbReference>
<feature type="domain" description="KRAB" evidence="16">
    <location>
        <begin position="28"/>
        <end position="99"/>
    </location>
</feature>
<dbReference type="Pfam" id="PF00096">
    <property type="entry name" value="zf-C2H2"/>
    <property type="match status" value="8"/>
</dbReference>
<dbReference type="PANTHER" id="PTHR24381">
    <property type="entry name" value="ZINC FINGER PROTEIN"/>
    <property type="match status" value="1"/>
</dbReference>
<keyword evidence="3" id="KW-1017">Isopeptide bond</keyword>
<dbReference type="SUPFAM" id="SSF109640">
    <property type="entry name" value="KRAB domain (Kruppel-associated box)"/>
    <property type="match status" value="1"/>
</dbReference>
<evidence type="ECO:0000256" key="13">
    <source>
        <dbReference type="PROSITE-ProRule" id="PRU00042"/>
    </source>
</evidence>
<gene>
    <name evidence="18" type="primary">ZNF517</name>
</gene>
<organism evidence="17 18">
    <name type="scientific">Equus przewalskii</name>
    <name type="common">Przewalski's horse</name>
    <name type="synonym">Equus caballus przewalskii</name>
    <dbReference type="NCBI Taxonomy" id="9798"/>
    <lineage>
        <taxon>Eukaryota</taxon>
        <taxon>Metazoa</taxon>
        <taxon>Chordata</taxon>
        <taxon>Craniata</taxon>
        <taxon>Vertebrata</taxon>
        <taxon>Euteleostomi</taxon>
        <taxon>Mammalia</taxon>
        <taxon>Eutheria</taxon>
        <taxon>Laurasiatheria</taxon>
        <taxon>Perissodactyla</taxon>
        <taxon>Equidae</taxon>
        <taxon>Equus</taxon>
    </lineage>
</organism>
<dbReference type="InterPro" id="IPR013087">
    <property type="entry name" value="Znf_C2H2_type"/>
</dbReference>
<dbReference type="InterPro" id="IPR036236">
    <property type="entry name" value="Znf_C2H2_sf"/>
</dbReference>
<dbReference type="SMART" id="SM00355">
    <property type="entry name" value="ZnF_C2H2"/>
    <property type="match status" value="10"/>
</dbReference>
<dbReference type="Proteomes" id="UP001652662">
    <property type="component" value="Chromosome 8"/>
</dbReference>
<feature type="domain" description="C2H2-type" evidence="15">
    <location>
        <begin position="441"/>
        <end position="468"/>
    </location>
</feature>
<evidence type="ECO:0000256" key="10">
    <source>
        <dbReference type="ARBA" id="ARBA00023125"/>
    </source>
</evidence>
<evidence type="ECO:0000256" key="6">
    <source>
        <dbReference type="ARBA" id="ARBA00022771"/>
    </source>
</evidence>
<dbReference type="PROSITE" id="PS50805">
    <property type="entry name" value="KRAB"/>
    <property type="match status" value="1"/>
</dbReference>
<feature type="domain" description="C2H2-type" evidence="15">
    <location>
        <begin position="334"/>
        <end position="361"/>
    </location>
</feature>
<evidence type="ECO:0000256" key="1">
    <source>
        <dbReference type="ARBA" id="ARBA00004123"/>
    </source>
</evidence>
<evidence type="ECO:0000256" key="2">
    <source>
        <dbReference type="ARBA" id="ARBA00006991"/>
    </source>
</evidence>
<dbReference type="SMART" id="SM00349">
    <property type="entry name" value="KRAB"/>
    <property type="match status" value="1"/>
</dbReference>
<accession>A0ABM4QGD3</accession>
<feature type="domain" description="C2H2-type" evidence="15">
    <location>
        <begin position="413"/>
        <end position="440"/>
    </location>
</feature>
<evidence type="ECO:0000256" key="12">
    <source>
        <dbReference type="ARBA" id="ARBA00023242"/>
    </source>
</evidence>
<feature type="domain" description="C2H2-type" evidence="15">
    <location>
        <begin position="385"/>
        <end position="412"/>
    </location>
</feature>
<keyword evidence="6 13" id="KW-0863">Zinc-finger</keyword>
<feature type="domain" description="C2H2-type" evidence="15">
    <location>
        <begin position="297"/>
        <end position="324"/>
    </location>
</feature>
<feature type="region of interest" description="Disordered" evidence="14">
    <location>
        <begin position="135"/>
        <end position="159"/>
    </location>
</feature>
<comment type="similarity">
    <text evidence="2">Belongs to the krueppel C2H2-type zinc-finger protein family.</text>
</comment>
<sequence>MLKEPGLSWSRTSAPCGAFHKAGKREAIVFEDVAVYFTRIEWSCLAPDQRALYRDVMLENYGHVASLGCLVAKPALISLLEQGEEPGALILQVAEKRETRASLCPGSRMEARIKESSLRRVSSKQAGLLGTVWGRRPGGDPGLPVLNGSPEEGSGGPPGEYGAAPAALEEGRLCPGPAAVAGKRAHRCACGKAFKYHSLLLRHQVVHTGAKPYQCTECGKAFKQSSILLRHQLIHTEEKPYRCGECGKAFRQSTELAARGRVHAEEKPYECGQCGKAFGRSSQLRQHQQFHTGEKPYECCECGQAFGRRFTLKEHRRLHSGERPYMCHSGERPYMCPQCGQRFIRGCSLRKHHRLHGEESPRKDGGCQSPLLSAAQKAPSGDRLHECLVCQKPFRHNSLLLLHQRLHTGEKPFECRECGRAFGRKSNLTLHQQTHTTEKPFACTECGTAFRRSYTLSEHYRLHSGERPHRCHACGRACSRLSALIQHQKVHSRECSQEGGEGGLVPRWAAR</sequence>
<dbReference type="InterPro" id="IPR036051">
    <property type="entry name" value="KRAB_dom_sf"/>
</dbReference>
<evidence type="ECO:0000256" key="8">
    <source>
        <dbReference type="ARBA" id="ARBA00022843"/>
    </source>
</evidence>
<keyword evidence="9" id="KW-0805">Transcription regulation</keyword>
<keyword evidence="10" id="KW-0238">DNA-binding</keyword>
<evidence type="ECO:0000259" key="15">
    <source>
        <dbReference type="PROSITE" id="PS50157"/>
    </source>
</evidence>
<proteinExistence type="inferred from homology"/>
<dbReference type="InterPro" id="IPR001909">
    <property type="entry name" value="KRAB"/>
</dbReference>
<dbReference type="PANTHER" id="PTHR24381:SF435">
    <property type="entry name" value="ZINC FINGER PROTEIN 59"/>
    <property type="match status" value="1"/>
</dbReference>
<dbReference type="Gene3D" id="3.30.160.60">
    <property type="entry name" value="Classic Zinc Finger"/>
    <property type="match status" value="10"/>
</dbReference>
<evidence type="ECO:0000256" key="4">
    <source>
        <dbReference type="ARBA" id="ARBA00022723"/>
    </source>
</evidence>
<protein>
    <submittedName>
        <fullName evidence="18">LOW QUALITY PROTEIN: zinc finger protein 517</fullName>
    </submittedName>
</protein>
<feature type="domain" description="C2H2-type" evidence="15">
    <location>
        <begin position="269"/>
        <end position="296"/>
    </location>
</feature>
<feature type="domain" description="C2H2-type" evidence="15">
    <location>
        <begin position="469"/>
        <end position="496"/>
    </location>
</feature>
<dbReference type="Pfam" id="PF01352">
    <property type="entry name" value="KRAB"/>
    <property type="match status" value="1"/>
</dbReference>
<keyword evidence="7" id="KW-0862">Zinc</keyword>
<evidence type="ECO:0000256" key="7">
    <source>
        <dbReference type="ARBA" id="ARBA00022833"/>
    </source>
</evidence>
<name>A0ABM4QGD3_EQUPR</name>
<dbReference type="GeneID" id="103554904"/>
<dbReference type="Gene3D" id="6.10.140.140">
    <property type="match status" value="1"/>
</dbReference>
<evidence type="ECO:0000313" key="18">
    <source>
        <dbReference type="RefSeq" id="XP_070488500.1"/>
    </source>
</evidence>
<evidence type="ECO:0000256" key="3">
    <source>
        <dbReference type="ARBA" id="ARBA00022499"/>
    </source>
</evidence>
<feature type="domain" description="C2H2-type" evidence="15">
    <location>
        <begin position="186"/>
        <end position="212"/>
    </location>
</feature>
<keyword evidence="8" id="KW-0832">Ubl conjugation</keyword>
<evidence type="ECO:0000313" key="17">
    <source>
        <dbReference type="Proteomes" id="UP001652662"/>
    </source>
</evidence>
<feature type="domain" description="C2H2-type" evidence="15">
    <location>
        <begin position="241"/>
        <end position="268"/>
    </location>
</feature>